<gene>
    <name evidence="1" type="ORF">A3Q56_03608</name>
</gene>
<keyword evidence="2" id="KW-1185">Reference proteome</keyword>
<evidence type="ECO:0000313" key="2">
    <source>
        <dbReference type="Proteomes" id="UP000078046"/>
    </source>
</evidence>
<proteinExistence type="predicted"/>
<protein>
    <submittedName>
        <fullName evidence="1">Uncharacterized protein</fullName>
    </submittedName>
</protein>
<evidence type="ECO:0000313" key="1">
    <source>
        <dbReference type="EMBL" id="OAF68656.1"/>
    </source>
</evidence>
<dbReference type="EMBL" id="LWCA01000408">
    <property type="protein sequence ID" value="OAF68656.1"/>
    <property type="molecule type" value="Genomic_DNA"/>
</dbReference>
<comment type="caution">
    <text evidence="1">The sequence shown here is derived from an EMBL/GenBank/DDBJ whole genome shotgun (WGS) entry which is preliminary data.</text>
</comment>
<sequence length="327" mass="38404">MGLLNCCLCCKIRSNHKNSSKLTTCRDLSQDKFRNKNNAFSNTNVVYDRFLDHKMENTKMYYIINQETNQCEELTKNEPYTKTFIRGTTSICNTCISNAKYNSNNENKITNLNAKQSDFTKNNRRLYLIRSQSLQCEPYNKQNFMSKRNFNEYTNILNQDTQENEIIEKYLSLLPIRNENDIQSKDKSYQSPYYADFKILNHENTYQSNVEISKKKYIKRNDLLINQELVLIKAKSNYLAHRISNLEKNRNTIINKLETILENNNPNNESSNLKKMKYKLPIPFPCEPAVKNKNILSNKNLKCLLVKPLIVALAEKRSIFKQILTVI</sequence>
<accession>A0A177B348</accession>
<organism evidence="1 2">
    <name type="scientific">Intoshia linei</name>
    <dbReference type="NCBI Taxonomy" id="1819745"/>
    <lineage>
        <taxon>Eukaryota</taxon>
        <taxon>Metazoa</taxon>
        <taxon>Spiralia</taxon>
        <taxon>Lophotrochozoa</taxon>
        <taxon>Mesozoa</taxon>
        <taxon>Orthonectida</taxon>
        <taxon>Rhopaluridae</taxon>
        <taxon>Intoshia</taxon>
    </lineage>
</organism>
<name>A0A177B348_9BILA</name>
<dbReference type="AlphaFoldDB" id="A0A177B348"/>
<dbReference type="Proteomes" id="UP000078046">
    <property type="component" value="Unassembled WGS sequence"/>
</dbReference>
<reference evidence="1 2" key="1">
    <citation type="submission" date="2016-04" db="EMBL/GenBank/DDBJ databases">
        <title>The genome of Intoshia linei affirms orthonectids as highly simplified spiralians.</title>
        <authorList>
            <person name="Mikhailov K.V."/>
            <person name="Slusarev G.S."/>
            <person name="Nikitin M.A."/>
            <person name="Logacheva M.D."/>
            <person name="Penin A."/>
            <person name="Aleoshin V."/>
            <person name="Panchin Y.V."/>
        </authorList>
    </citation>
    <scope>NUCLEOTIDE SEQUENCE [LARGE SCALE GENOMIC DNA]</scope>
    <source>
        <strain evidence="1">Intl2013</strain>
        <tissue evidence="1">Whole animal</tissue>
    </source>
</reference>